<protein>
    <recommendedName>
        <fullName evidence="3">Secreted protein</fullName>
    </recommendedName>
</protein>
<evidence type="ECO:0000313" key="1">
    <source>
        <dbReference type="EMBL" id="RZS62459.1"/>
    </source>
</evidence>
<organism evidence="1 2">
    <name type="scientific">Xylanimonas ulmi</name>
    <dbReference type="NCBI Taxonomy" id="228973"/>
    <lineage>
        <taxon>Bacteria</taxon>
        <taxon>Bacillati</taxon>
        <taxon>Actinomycetota</taxon>
        <taxon>Actinomycetes</taxon>
        <taxon>Micrococcales</taxon>
        <taxon>Promicromonosporaceae</taxon>
        <taxon>Xylanimonas</taxon>
    </lineage>
</organism>
<keyword evidence="2" id="KW-1185">Reference proteome</keyword>
<evidence type="ECO:0008006" key="3">
    <source>
        <dbReference type="Google" id="ProtNLM"/>
    </source>
</evidence>
<gene>
    <name evidence="1" type="ORF">EV386_2792</name>
</gene>
<dbReference type="Proteomes" id="UP000293852">
    <property type="component" value="Unassembled WGS sequence"/>
</dbReference>
<sequence length="172" mass="19128">MSAPILFLDIDGVVNAFPKSNARNRDEYVRYDVAVDEGDGAREVYPIHVRPTVIDFLNRVHADGLAQVRWLTTWGRHARTRFAPAVGLGDFPVAADPPPDGSGRRVWEPDWWKLAVIRAQAGDRFVFVDDELDAHSGAILAALPGEALLLRPFAASGLEDWQIARVEEFLRA</sequence>
<dbReference type="AlphaFoldDB" id="A0A4Q7M8H6"/>
<dbReference type="EMBL" id="SGWX01000001">
    <property type="protein sequence ID" value="RZS62459.1"/>
    <property type="molecule type" value="Genomic_DNA"/>
</dbReference>
<name>A0A4Q7M8H6_9MICO</name>
<proteinExistence type="predicted"/>
<evidence type="ECO:0000313" key="2">
    <source>
        <dbReference type="Proteomes" id="UP000293852"/>
    </source>
</evidence>
<dbReference type="RefSeq" id="WP_130415918.1">
    <property type="nucleotide sequence ID" value="NZ_SGWX01000001.1"/>
</dbReference>
<reference evidence="1 2" key="1">
    <citation type="submission" date="2019-02" db="EMBL/GenBank/DDBJ databases">
        <title>Sequencing the genomes of 1000 actinobacteria strains.</title>
        <authorList>
            <person name="Klenk H.-P."/>
        </authorList>
    </citation>
    <scope>NUCLEOTIDE SEQUENCE [LARGE SCALE GENOMIC DNA]</scope>
    <source>
        <strain evidence="1 2">DSM 16932</strain>
    </source>
</reference>
<accession>A0A4Q7M8H6</accession>
<comment type="caution">
    <text evidence="1">The sequence shown here is derived from an EMBL/GenBank/DDBJ whole genome shotgun (WGS) entry which is preliminary data.</text>
</comment>
<dbReference type="OrthoDB" id="5124141at2"/>
<dbReference type="Pfam" id="PF18143">
    <property type="entry name" value="HAD_SAK_2"/>
    <property type="match status" value="1"/>
</dbReference>